<proteinExistence type="predicted"/>
<accession>A0ABY3TPR4</accession>
<organism evidence="1 2">
    <name type="scientific">Mycolicibacterium crocinum</name>
    <dbReference type="NCBI Taxonomy" id="388459"/>
    <lineage>
        <taxon>Bacteria</taxon>
        <taxon>Bacillati</taxon>
        <taxon>Actinomycetota</taxon>
        <taxon>Actinomycetes</taxon>
        <taxon>Mycobacteriales</taxon>
        <taxon>Mycobacteriaceae</taxon>
        <taxon>Mycolicibacterium</taxon>
    </lineage>
</organism>
<keyword evidence="2" id="KW-1185">Reference proteome</keyword>
<dbReference type="RefSeq" id="WP_240177651.1">
    <property type="nucleotide sequence ID" value="NZ_JACKTV010000028.1"/>
</dbReference>
<protein>
    <submittedName>
        <fullName evidence="1">ATPase</fullName>
    </submittedName>
</protein>
<sequence length="230" mass="24701">MLTIVRAPEGVEYMRLVIAMMLVACGLTVPPHAAADSDTCPPNCDRIPDAAWIAPWAIPLNARYTWPRLSGVAVTAVAPRFRFEELCGSPPVADDPRAYAVAERATVANPDGQWQLQATVMHWRGETWRGGQLADDVFHHAVAALRSCQRTNPSTSPSLTFDGYDRAAAVISGPVILRQYIVATPANSTVTELAMWSTAPPQTPWPMGSDESLLDALGAPLCTAYIGSCG</sequence>
<evidence type="ECO:0000313" key="1">
    <source>
        <dbReference type="EMBL" id="ULN40937.1"/>
    </source>
</evidence>
<dbReference type="Proteomes" id="UP001055337">
    <property type="component" value="Chromosome"/>
</dbReference>
<reference evidence="1" key="1">
    <citation type="submission" date="2022-08" db="EMBL/GenBank/DDBJ databases">
        <title>Whole genome sequencing of non-tuberculosis mycobacteria type-strains.</title>
        <authorList>
            <person name="Igarashi Y."/>
            <person name="Osugi A."/>
            <person name="Mitarai S."/>
        </authorList>
    </citation>
    <scope>NUCLEOTIDE SEQUENCE</scope>
    <source>
        <strain evidence="1">JCM 16369</strain>
    </source>
</reference>
<name>A0ABY3TPR4_9MYCO</name>
<gene>
    <name evidence="1" type="ORF">MI149_25490</name>
</gene>
<dbReference type="EMBL" id="CP092362">
    <property type="protein sequence ID" value="ULN40937.1"/>
    <property type="molecule type" value="Genomic_DNA"/>
</dbReference>
<evidence type="ECO:0000313" key="2">
    <source>
        <dbReference type="Proteomes" id="UP001055337"/>
    </source>
</evidence>